<dbReference type="SUPFAM" id="SSF143631">
    <property type="entry name" value="ApbE-like"/>
    <property type="match status" value="1"/>
</dbReference>
<evidence type="ECO:0000256" key="4">
    <source>
        <dbReference type="ARBA" id="ARBA00022679"/>
    </source>
</evidence>
<evidence type="ECO:0000256" key="3">
    <source>
        <dbReference type="ARBA" id="ARBA00022630"/>
    </source>
</evidence>
<dbReference type="Pfam" id="PF02424">
    <property type="entry name" value="ApbE"/>
    <property type="match status" value="1"/>
</dbReference>
<dbReference type="Gene3D" id="3.10.520.10">
    <property type="entry name" value="ApbE-like domains"/>
    <property type="match status" value="1"/>
</dbReference>
<dbReference type="InterPro" id="IPR003374">
    <property type="entry name" value="ApbE-like_sf"/>
</dbReference>
<keyword evidence="4 10" id="KW-0808">Transferase</keyword>
<evidence type="ECO:0000256" key="1">
    <source>
        <dbReference type="ARBA" id="ARBA00011955"/>
    </source>
</evidence>
<organism evidence="12 13">
    <name type="scientific">Paenibacillus mangrovi</name>
    <dbReference type="NCBI Taxonomy" id="2931978"/>
    <lineage>
        <taxon>Bacteria</taxon>
        <taxon>Bacillati</taxon>
        <taxon>Bacillota</taxon>
        <taxon>Bacilli</taxon>
        <taxon>Bacillales</taxon>
        <taxon>Paenibacillaceae</taxon>
        <taxon>Paenibacillus</taxon>
    </lineage>
</organism>
<comment type="similarity">
    <text evidence="10">Belongs to the ApbE family.</text>
</comment>
<name>A0A9X2B1S8_9BACL</name>
<dbReference type="PANTHER" id="PTHR30040">
    <property type="entry name" value="THIAMINE BIOSYNTHESIS LIPOPROTEIN APBE"/>
    <property type="match status" value="1"/>
</dbReference>
<dbReference type="PIRSF" id="PIRSF006268">
    <property type="entry name" value="ApbE"/>
    <property type="match status" value="1"/>
</dbReference>
<dbReference type="GO" id="GO:0046872">
    <property type="term" value="F:metal ion binding"/>
    <property type="evidence" value="ECO:0007669"/>
    <property type="project" value="UniProtKB-UniRule"/>
</dbReference>
<keyword evidence="7 10" id="KW-0460">Magnesium</keyword>
<evidence type="ECO:0000256" key="9">
    <source>
        <dbReference type="ARBA" id="ARBA00048540"/>
    </source>
</evidence>
<comment type="cofactor">
    <cofactor evidence="11">
        <name>Mg(2+)</name>
        <dbReference type="ChEBI" id="CHEBI:18420"/>
    </cofactor>
    <cofactor evidence="11">
        <name>Mn(2+)</name>
        <dbReference type="ChEBI" id="CHEBI:29035"/>
    </cofactor>
    <text evidence="11">Magnesium. Can also use manganese.</text>
</comment>
<evidence type="ECO:0000313" key="13">
    <source>
        <dbReference type="Proteomes" id="UP001139347"/>
    </source>
</evidence>
<evidence type="ECO:0000256" key="2">
    <source>
        <dbReference type="ARBA" id="ARBA00016337"/>
    </source>
</evidence>
<keyword evidence="5 10" id="KW-0479">Metal-binding</keyword>
<feature type="binding site" evidence="11">
    <location>
        <position position="156"/>
    </location>
    <ligand>
        <name>Mg(2+)</name>
        <dbReference type="ChEBI" id="CHEBI:18420"/>
    </ligand>
</feature>
<accession>A0A9X2B1S8</accession>
<dbReference type="EC" id="2.7.1.180" evidence="1 10"/>
<evidence type="ECO:0000256" key="8">
    <source>
        <dbReference type="ARBA" id="ARBA00031306"/>
    </source>
</evidence>
<evidence type="ECO:0000256" key="11">
    <source>
        <dbReference type="PIRSR" id="PIRSR006268-2"/>
    </source>
</evidence>
<comment type="caution">
    <text evidence="12">The sequence shown here is derived from an EMBL/GenBank/DDBJ whole genome shotgun (WGS) entry which is preliminary data.</text>
</comment>
<evidence type="ECO:0000256" key="10">
    <source>
        <dbReference type="PIRNR" id="PIRNR006268"/>
    </source>
</evidence>
<dbReference type="Proteomes" id="UP001139347">
    <property type="component" value="Unassembled WGS sequence"/>
</dbReference>
<dbReference type="AlphaFoldDB" id="A0A9X2B1S8"/>
<dbReference type="InterPro" id="IPR024932">
    <property type="entry name" value="ApbE"/>
</dbReference>
<keyword evidence="3 10" id="KW-0285">Flavoprotein</keyword>
<reference evidence="12" key="1">
    <citation type="submission" date="2022-04" db="EMBL/GenBank/DDBJ databases">
        <title>Paenibacillus mangrovi sp. nov., a novel endophytic bacterium isolated from bark of Kandelia candel.</title>
        <authorList>
            <person name="Tuo L."/>
        </authorList>
    </citation>
    <scope>NUCLEOTIDE SEQUENCE</scope>
    <source>
        <strain evidence="12">KQZ6P-2</strain>
    </source>
</reference>
<keyword evidence="6 10" id="KW-0274">FAD</keyword>
<evidence type="ECO:0000256" key="5">
    <source>
        <dbReference type="ARBA" id="ARBA00022723"/>
    </source>
</evidence>
<gene>
    <name evidence="12" type="ORF">MUG84_07435</name>
</gene>
<protein>
    <recommendedName>
        <fullName evidence="2 10">FAD:protein FMN transferase</fullName>
        <ecNumber evidence="1 10">2.7.1.180</ecNumber>
    </recommendedName>
    <alternativeName>
        <fullName evidence="8 10">Flavin transferase</fullName>
    </alternativeName>
</protein>
<sequence length="318" mass="36019">MKQINFRAMNTEIMVQVSDDISHDDVHWEDLVRAQFYQVESMASRFIPESELSRWNASPVGIQFPVSKGMFQLLAEAWELAIATNFKFNPFIGSKLQELGYDRSFELLESVTGEFECIPVETDAADSVFSDFDALILNLNDHTVVKNYDAKVDLGGIGKGWAVDRTYHLLKDQMHASSGAIDAGGDMMLWNEQTPWEVGIQHPTEEDQEIIQLWVKRAGIATSNVLYRRWRHHERVQHHILDGQTFKPAASDIVQATVLGPTVASAEVASKVICMLTADEVNGWMASHFPGYGYVLVTRNGEIKLNREVRDFVEELLW</sequence>
<dbReference type="EMBL" id="JALIRP010000002">
    <property type="protein sequence ID" value="MCJ8011581.1"/>
    <property type="molecule type" value="Genomic_DNA"/>
</dbReference>
<proteinExistence type="inferred from homology"/>
<comment type="catalytic activity">
    <reaction evidence="9 10">
        <text>L-threonyl-[protein] + FAD = FMN-L-threonyl-[protein] + AMP + H(+)</text>
        <dbReference type="Rhea" id="RHEA:36847"/>
        <dbReference type="Rhea" id="RHEA-COMP:11060"/>
        <dbReference type="Rhea" id="RHEA-COMP:11061"/>
        <dbReference type="ChEBI" id="CHEBI:15378"/>
        <dbReference type="ChEBI" id="CHEBI:30013"/>
        <dbReference type="ChEBI" id="CHEBI:57692"/>
        <dbReference type="ChEBI" id="CHEBI:74257"/>
        <dbReference type="ChEBI" id="CHEBI:456215"/>
        <dbReference type="EC" id="2.7.1.180"/>
    </reaction>
</comment>
<evidence type="ECO:0000256" key="7">
    <source>
        <dbReference type="ARBA" id="ARBA00022842"/>
    </source>
</evidence>
<evidence type="ECO:0000313" key="12">
    <source>
        <dbReference type="EMBL" id="MCJ8011581.1"/>
    </source>
</evidence>
<dbReference type="GO" id="GO:0016740">
    <property type="term" value="F:transferase activity"/>
    <property type="evidence" value="ECO:0007669"/>
    <property type="project" value="UniProtKB-UniRule"/>
</dbReference>
<dbReference type="RefSeq" id="WP_244722693.1">
    <property type="nucleotide sequence ID" value="NZ_JALIRP010000002.1"/>
</dbReference>
<evidence type="ECO:0000256" key="6">
    <source>
        <dbReference type="ARBA" id="ARBA00022827"/>
    </source>
</evidence>
<keyword evidence="13" id="KW-1185">Reference proteome</keyword>
<dbReference type="PANTHER" id="PTHR30040:SF2">
    <property type="entry name" value="FAD:PROTEIN FMN TRANSFERASE"/>
    <property type="match status" value="1"/>
</dbReference>